<reference evidence="2" key="1">
    <citation type="submission" date="2015-01" db="EMBL/GenBank/DDBJ databases">
        <authorList>
            <person name="Aksoy S."/>
            <person name="Warren W."/>
            <person name="Wilson R.K."/>
        </authorList>
    </citation>
    <scope>NUCLEOTIDE SEQUENCE [LARGE SCALE GENOMIC DNA]</scope>
    <source>
        <strain evidence="2">IAEA</strain>
    </source>
</reference>
<reference evidence="1" key="2">
    <citation type="submission" date="2020-05" db="UniProtKB">
        <authorList>
            <consortium name="EnsemblMetazoa"/>
        </authorList>
    </citation>
    <scope>IDENTIFICATION</scope>
    <source>
        <strain evidence="1">IAEA</strain>
    </source>
</reference>
<protein>
    <submittedName>
        <fullName evidence="1">Uncharacterized protein</fullName>
    </submittedName>
</protein>
<dbReference type="EMBL" id="JXJN01000602">
    <property type="status" value="NOT_ANNOTATED_CDS"/>
    <property type="molecule type" value="Genomic_DNA"/>
</dbReference>
<evidence type="ECO:0000313" key="1">
    <source>
        <dbReference type="EnsemblMetazoa" id="GPPI002335-PA"/>
    </source>
</evidence>
<dbReference type="Proteomes" id="UP000092460">
    <property type="component" value="Unassembled WGS sequence"/>
</dbReference>
<sequence>SKAEVRDFIIPVILLQFYGVTARKQLFLCYARHIYAHDNMFCSVILTQHLRYQTCHVIT</sequence>
<evidence type="ECO:0000313" key="2">
    <source>
        <dbReference type="Proteomes" id="UP000092460"/>
    </source>
</evidence>
<accession>A0A1B0AMW0</accession>
<dbReference type="AlphaFoldDB" id="A0A1B0AMW0"/>
<proteinExistence type="predicted"/>
<name>A0A1B0AMW0_9MUSC</name>
<dbReference type="EnsemblMetazoa" id="GPPI002335-RA">
    <property type="protein sequence ID" value="GPPI002335-PA"/>
    <property type="gene ID" value="GPPI002335"/>
</dbReference>
<organism evidence="1 2">
    <name type="scientific">Glossina palpalis gambiensis</name>
    <dbReference type="NCBI Taxonomy" id="67801"/>
    <lineage>
        <taxon>Eukaryota</taxon>
        <taxon>Metazoa</taxon>
        <taxon>Ecdysozoa</taxon>
        <taxon>Arthropoda</taxon>
        <taxon>Hexapoda</taxon>
        <taxon>Insecta</taxon>
        <taxon>Pterygota</taxon>
        <taxon>Neoptera</taxon>
        <taxon>Endopterygota</taxon>
        <taxon>Diptera</taxon>
        <taxon>Brachycera</taxon>
        <taxon>Muscomorpha</taxon>
        <taxon>Hippoboscoidea</taxon>
        <taxon>Glossinidae</taxon>
        <taxon>Glossina</taxon>
    </lineage>
</organism>
<dbReference type="VEuPathDB" id="VectorBase:GPPI002335"/>
<keyword evidence="2" id="KW-1185">Reference proteome</keyword>